<dbReference type="InterPro" id="IPR035940">
    <property type="entry name" value="CAP_sf"/>
</dbReference>
<dbReference type="OrthoDB" id="414826at2759"/>
<dbReference type="PRINTS" id="PR00838">
    <property type="entry name" value="V5ALLERGEN"/>
</dbReference>
<reference evidence="1" key="1">
    <citation type="submission" date="2021-02" db="EMBL/GenBank/DDBJ databases">
        <authorList>
            <person name="Bekaert M."/>
        </authorList>
    </citation>
    <scope>NUCLEOTIDE SEQUENCE</scope>
    <source>
        <strain evidence="1">IoA-00</strain>
    </source>
</reference>
<dbReference type="PROSITE" id="PS01009">
    <property type="entry name" value="CRISP_1"/>
    <property type="match status" value="1"/>
</dbReference>
<dbReference type="AlphaFoldDB" id="A0A7R8CR97"/>
<dbReference type="CDD" id="cd05380">
    <property type="entry name" value="CAP_euk"/>
    <property type="match status" value="1"/>
</dbReference>
<dbReference type="SMART" id="SM00198">
    <property type="entry name" value="SCP"/>
    <property type="match status" value="1"/>
</dbReference>
<dbReference type="PRINTS" id="PR00837">
    <property type="entry name" value="V5TPXLIKE"/>
</dbReference>
<dbReference type="EMBL" id="HG994582">
    <property type="protein sequence ID" value="CAF2903220.1"/>
    <property type="molecule type" value="Genomic_DNA"/>
</dbReference>
<dbReference type="Proteomes" id="UP000675881">
    <property type="component" value="Chromosome 3"/>
</dbReference>
<organism evidence="1 2">
    <name type="scientific">Lepeophtheirus salmonis</name>
    <name type="common">Salmon louse</name>
    <name type="synonym">Caligus salmonis</name>
    <dbReference type="NCBI Taxonomy" id="72036"/>
    <lineage>
        <taxon>Eukaryota</taxon>
        <taxon>Metazoa</taxon>
        <taxon>Ecdysozoa</taxon>
        <taxon>Arthropoda</taxon>
        <taxon>Crustacea</taxon>
        <taxon>Multicrustacea</taxon>
        <taxon>Hexanauplia</taxon>
        <taxon>Copepoda</taxon>
        <taxon>Siphonostomatoida</taxon>
        <taxon>Caligidae</taxon>
        <taxon>Lepeophtheirus</taxon>
    </lineage>
</organism>
<protein>
    <submittedName>
        <fullName evidence="1">CRISP</fullName>
    </submittedName>
</protein>
<keyword evidence="2" id="KW-1185">Reference proteome</keyword>
<dbReference type="PANTHER" id="PTHR10334">
    <property type="entry name" value="CYSTEINE-RICH SECRETORY PROTEIN-RELATED"/>
    <property type="match status" value="1"/>
</dbReference>
<evidence type="ECO:0000313" key="2">
    <source>
        <dbReference type="Proteomes" id="UP000675881"/>
    </source>
</evidence>
<dbReference type="SUPFAM" id="SSF55797">
    <property type="entry name" value="PR-1-like"/>
    <property type="match status" value="1"/>
</dbReference>
<gene>
    <name evidence="1" type="ORF">LSAA_6980</name>
</gene>
<dbReference type="Pfam" id="PF00188">
    <property type="entry name" value="CAP"/>
    <property type="match status" value="1"/>
</dbReference>
<name>A0A7R8CR97_LEPSM</name>
<sequence length="364" mass="40448">MLRGIYFTVCFIVCIKEAFSECQTLSGNRCLTKNDPGAAEYFNYFGWKSSCFDYNGGKYCMISIGNLRPCKCTNGGSGGGGNDGSNGGTVGQGGSDNGSDNLKCDSSTVENFGECSGLKQAFCPLTFFKSGVTHRNTLCKYCGEDKQTCSSKICTYDITSEEDKQRIVDKHNDLRSNVALGNEKKGIGGPQPSAANMNRLKWDSDLAKSAQMWTLQCQRGHDNNRLTPQFDVWVGQNIASSWNSVKTSSRHYETMIQGWYDEVKDFPSKNVEKYSSEGATGQVGHYTALVWAATTRVGCGFIMYYDDTMLLYPYKKEEICLVRQCIKLGSQDQIVQTGTEMASAINLCLEVRYNNKCTLYYLFF</sequence>
<dbReference type="InterPro" id="IPR018244">
    <property type="entry name" value="Allrgn_V5/Tpx1_CS"/>
</dbReference>
<dbReference type="InterPro" id="IPR014044">
    <property type="entry name" value="CAP_dom"/>
</dbReference>
<proteinExistence type="predicted"/>
<dbReference type="InterPro" id="IPR002413">
    <property type="entry name" value="V5_allergen-like"/>
</dbReference>
<dbReference type="GO" id="GO:0005576">
    <property type="term" value="C:extracellular region"/>
    <property type="evidence" value="ECO:0007669"/>
    <property type="project" value="InterPro"/>
</dbReference>
<dbReference type="InterPro" id="IPR001283">
    <property type="entry name" value="CRISP-related"/>
</dbReference>
<evidence type="ECO:0000313" key="1">
    <source>
        <dbReference type="EMBL" id="CAF2903220.1"/>
    </source>
</evidence>
<dbReference type="Gene3D" id="3.40.33.10">
    <property type="entry name" value="CAP"/>
    <property type="match status" value="1"/>
</dbReference>
<accession>A0A7R8CR97</accession>